<feature type="transmembrane region" description="Helical" evidence="1">
    <location>
        <begin position="459"/>
        <end position="478"/>
    </location>
</feature>
<feature type="transmembrane region" description="Helical" evidence="1">
    <location>
        <begin position="141"/>
        <end position="162"/>
    </location>
</feature>
<organism evidence="2 3">
    <name type="scientific">Nephila pilipes</name>
    <name type="common">Giant wood spider</name>
    <name type="synonym">Nephila maculata</name>
    <dbReference type="NCBI Taxonomy" id="299642"/>
    <lineage>
        <taxon>Eukaryota</taxon>
        <taxon>Metazoa</taxon>
        <taxon>Ecdysozoa</taxon>
        <taxon>Arthropoda</taxon>
        <taxon>Chelicerata</taxon>
        <taxon>Arachnida</taxon>
        <taxon>Araneae</taxon>
        <taxon>Araneomorphae</taxon>
        <taxon>Entelegynae</taxon>
        <taxon>Araneoidea</taxon>
        <taxon>Nephilidae</taxon>
        <taxon>Nephila</taxon>
    </lineage>
</organism>
<proteinExistence type="predicted"/>
<feature type="transmembrane region" description="Helical" evidence="1">
    <location>
        <begin position="348"/>
        <end position="372"/>
    </location>
</feature>
<keyword evidence="3" id="KW-1185">Reference proteome</keyword>
<gene>
    <name evidence="2" type="primary">AVEN_80456_1</name>
    <name evidence="2" type="ORF">NPIL_326841</name>
</gene>
<feature type="transmembrane region" description="Helical" evidence="1">
    <location>
        <begin position="287"/>
        <end position="304"/>
    </location>
</feature>
<sequence length="480" mass="55950">MQRYKFRWASEFNPCLDENNAGPLCRRKHLLRKYCCLPSFVYPTFSIISEYGFSSERARTWVLLFVSLKPFAMETFNRFHRGRIFPKEISYIATFSKNIYSQQEKNIYGDINFIRRSFYSVAYIFPSNNDQTNSRDLARKFMEFIIIVLLIVYEIADLQGIFEWLRRVPLGLIFSSLVTSFTSTTVRVGLITKRRLLMTTVENLLRISKCNHRQRQRDKLYLIIGFSLCFIIPVGFLLYTANLCFPGMERILEDYVKNNCFGWSSESKWINCFMQFSIDTFILNQQYTLPGFVVVLCCYMFSLLKRGVESFKHLTRHQQDFKTFFGTYLEYSEQIYSCVTQIENSISFLLLILFGFMAFSIFTVSTFLLTVNYKRVEIIVVIPQIISAIFMIMGFYIASLRAVAINRSAIKIKEYIHGTVASLKSSDDSQHVLLLAMVNNFPSKVVITSWKLFVLKRSFIWGTLSGLVTYGAILSQLGKF</sequence>
<dbReference type="EMBL" id="BMAW01107497">
    <property type="protein sequence ID" value="GFT29588.1"/>
    <property type="molecule type" value="Genomic_DNA"/>
</dbReference>
<name>A0A8X6NSR6_NEPPI</name>
<keyword evidence="1" id="KW-0812">Transmembrane</keyword>
<evidence type="ECO:0000313" key="3">
    <source>
        <dbReference type="Proteomes" id="UP000887013"/>
    </source>
</evidence>
<evidence type="ECO:0000313" key="2">
    <source>
        <dbReference type="EMBL" id="GFT29588.1"/>
    </source>
</evidence>
<accession>A0A8X6NSR6</accession>
<feature type="transmembrane region" description="Helical" evidence="1">
    <location>
        <begin position="220"/>
        <end position="239"/>
    </location>
</feature>
<feature type="transmembrane region" description="Helical" evidence="1">
    <location>
        <begin position="378"/>
        <end position="398"/>
    </location>
</feature>
<keyword evidence="1" id="KW-1133">Transmembrane helix</keyword>
<comment type="caution">
    <text evidence="2">The sequence shown here is derived from an EMBL/GenBank/DDBJ whole genome shotgun (WGS) entry which is preliminary data.</text>
</comment>
<dbReference type="AlphaFoldDB" id="A0A8X6NSR6"/>
<dbReference type="Proteomes" id="UP000887013">
    <property type="component" value="Unassembled WGS sequence"/>
</dbReference>
<feature type="transmembrane region" description="Helical" evidence="1">
    <location>
        <begin position="168"/>
        <end position="190"/>
    </location>
</feature>
<evidence type="ECO:0000256" key="1">
    <source>
        <dbReference type="SAM" id="Phobius"/>
    </source>
</evidence>
<keyword evidence="1" id="KW-0472">Membrane</keyword>
<dbReference type="OrthoDB" id="6421286at2759"/>
<reference evidence="2" key="1">
    <citation type="submission" date="2020-08" db="EMBL/GenBank/DDBJ databases">
        <title>Multicomponent nature underlies the extraordinary mechanical properties of spider dragline silk.</title>
        <authorList>
            <person name="Kono N."/>
            <person name="Nakamura H."/>
            <person name="Mori M."/>
            <person name="Yoshida Y."/>
            <person name="Ohtoshi R."/>
            <person name="Malay A.D."/>
            <person name="Moran D.A.P."/>
            <person name="Tomita M."/>
            <person name="Numata K."/>
            <person name="Arakawa K."/>
        </authorList>
    </citation>
    <scope>NUCLEOTIDE SEQUENCE</scope>
</reference>
<protein>
    <submittedName>
        <fullName evidence="2">Uncharacterized protein</fullName>
    </submittedName>
</protein>